<evidence type="ECO:0000256" key="2">
    <source>
        <dbReference type="ARBA" id="ARBA00043879"/>
    </source>
</evidence>
<keyword evidence="4" id="KW-1185">Reference proteome</keyword>
<dbReference type="InterPro" id="IPR000195">
    <property type="entry name" value="Rab-GAP-TBC_dom"/>
</dbReference>
<dbReference type="Gene3D" id="1.10.472.80">
    <property type="entry name" value="Ypt/Rab-GAP domain of gyp1p, domain 3"/>
    <property type="match status" value="1"/>
</dbReference>
<dbReference type="SMART" id="SM00164">
    <property type="entry name" value="TBC"/>
    <property type="match status" value="1"/>
</dbReference>
<dbReference type="Gene3D" id="1.10.10.750">
    <property type="entry name" value="Ypt/Rab-GAP domain of gyp1p, domain 1"/>
    <property type="match status" value="1"/>
</dbReference>
<name>A0A6J0BAQ6_NEOLC</name>
<reference evidence="5" key="1">
    <citation type="submission" date="2025-08" db="UniProtKB">
        <authorList>
            <consortium name="RefSeq"/>
        </authorList>
    </citation>
    <scope>IDENTIFICATION</scope>
    <source>
        <tissue evidence="5">Thorax and Abdomen</tissue>
    </source>
</reference>
<dbReference type="GO" id="GO:0031267">
    <property type="term" value="F:small GTPase binding"/>
    <property type="evidence" value="ECO:0007669"/>
    <property type="project" value="TreeGrafter"/>
</dbReference>
<evidence type="ECO:0000313" key="4">
    <source>
        <dbReference type="Proteomes" id="UP000829291"/>
    </source>
</evidence>
<accession>A0A6J0BAQ6</accession>
<sequence length="340" mass="39246">MASSCFSNVDEYGFERPQNFDYQTYEEFMSEYLKVLAKRAKRWADIIGEGKSLQRSVTVKRYVRKGIPGVHRGMVWLTVSGAEELKNASPDLYQRLLDGHHSHDVAEIIKTDLPRTFPDNIFYNNIENQQHQLYNVLLAFAHQNKRVGYCQGLNYIAGLLLLVTKSEETAFWLLKILIEKILPEYYTPTMDGLLTDIDVLSELVRIKMPDVHQHVTNLGLPWAVITTKWFICLFAEVLPIETTLRIWDCLFYEGSKIIFRVALTLIKRNRENLLSCQDFTALAECFKEITKDSIVIRCHDFMQSIFKVPGSLSANTIEKLRTKVAQQRAEEKQTKTVRAG</sequence>
<feature type="domain" description="Rab-GAP TBC" evidence="3">
    <location>
        <begin position="66"/>
        <end position="254"/>
    </location>
</feature>
<dbReference type="InterPro" id="IPR050302">
    <property type="entry name" value="Rab_GAP_TBC_domain"/>
</dbReference>
<dbReference type="FunCoup" id="A0A6J0BAQ6">
    <property type="interactions" value="148"/>
</dbReference>
<dbReference type="PANTHER" id="PTHR47219">
    <property type="entry name" value="RAB GTPASE-ACTIVATING PROTEIN 1-LIKE"/>
    <property type="match status" value="1"/>
</dbReference>
<proteinExistence type="predicted"/>
<evidence type="ECO:0000259" key="3">
    <source>
        <dbReference type="PROSITE" id="PS50086"/>
    </source>
</evidence>
<dbReference type="RefSeq" id="XP_015512015.2">
    <property type="nucleotide sequence ID" value="XM_015656529.2"/>
</dbReference>
<gene>
    <name evidence="5" type="primary">LOC107218607</name>
</gene>
<dbReference type="GeneID" id="107218607"/>
<dbReference type="OrthoDB" id="294251at2759"/>
<dbReference type="PANTHER" id="PTHR47219:SF10">
    <property type="entry name" value="GROWTH HORMONE-REGULATED TBC PROTEIN 1"/>
    <property type="match status" value="1"/>
</dbReference>
<comment type="function">
    <text evidence="2">May act as a GTPase-activating protein for Rab family protein(s).</text>
</comment>
<dbReference type="InterPro" id="IPR035969">
    <property type="entry name" value="Rab-GAP_TBC_sf"/>
</dbReference>
<dbReference type="KEGG" id="nlo:107218607"/>
<dbReference type="PROSITE" id="PS50086">
    <property type="entry name" value="TBC_RABGAP"/>
    <property type="match status" value="1"/>
</dbReference>
<keyword evidence="1" id="KW-0343">GTPase activation</keyword>
<dbReference type="GO" id="GO:0005096">
    <property type="term" value="F:GTPase activator activity"/>
    <property type="evidence" value="ECO:0007669"/>
    <property type="project" value="UniProtKB-KW"/>
</dbReference>
<dbReference type="InParanoid" id="A0A6J0BAQ6"/>
<organism evidence="5">
    <name type="scientific">Neodiprion lecontei</name>
    <name type="common">Redheaded pine sawfly</name>
    <dbReference type="NCBI Taxonomy" id="441921"/>
    <lineage>
        <taxon>Eukaryota</taxon>
        <taxon>Metazoa</taxon>
        <taxon>Ecdysozoa</taxon>
        <taxon>Arthropoda</taxon>
        <taxon>Hexapoda</taxon>
        <taxon>Insecta</taxon>
        <taxon>Pterygota</taxon>
        <taxon>Neoptera</taxon>
        <taxon>Endopterygota</taxon>
        <taxon>Hymenoptera</taxon>
        <taxon>Tenthredinoidea</taxon>
        <taxon>Diprionidae</taxon>
        <taxon>Diprioninae</taxon>
        <taxon>Neodiprion</taxon>
    </lineage>
</organism>
<dbReference type="Proteomes" id="UP000829291">
    <property type="component" value="Chromosome 4"/>
</dbReference>
<dbReference type="AlphaFoldDB" id="A0A6J0BAQ6"/>
<dbReference type="Pfam" id="PF00566">
    <property type="entry name" value="RabGAP-TBC"/>
    <property type="match status" value="1"/>
</dbReference>
<evidence type="ECO:0000313" key="5">
    <source>
        <dbReference type="RefSeq" id="XP_015512015.2"/>
    </source>
</evidence>
<evidence type="ECO:0000256" key="1">
    <source>
        <dbReference type="ARBA" id="ARBA00022468"/>
    </source>
</evidence>
<protein>
    <submittedName>
        <fullName evidence="5">Growth hormone-regulated TBC protein 1-A isoform X1</fullName>
    </submittedName>
</protein>
<dbReference type="Gene3D" id="1.10.8.270">
    <property type="entry name" value="putative rabgap domain of human tbc1 domain family member 14 like domains"/>
    <property type="match status" value="1"/>
</dbReference>
<dbReference type="SUPFAM" id="SSF47923">
    <property type="entry name" value="Ypt/Rab-GAP domain of gyp1p"/>
    <property type="match status" value="2"/>
</dbReference>